<keyword evidence="6" id="KW-0446">Lipid-binding</keyword>
<dbReference type="GO" id="GO:0005886">
    <property type="term" value="C:plasma membrane"/>
    <property type="evidence" value="ECO:0007669"/>
    <property type="project" value="TreeGrafter"/>
</dbReference>
<dbReference type="CDD" id="cd13284">
    <property type="entry name" value="PH_OSBP_ORP4"/>
    <property type="match status" value="1"/>
</dbReference>
<dbReference type="FunFam" id="2.30.29.30:FF:000074">
    <property type="entry name" value="Oxysterol-binding protein"/>
    <property type="match status" value="1"/>
</dbReference>
<dbReference type="Gene3D" id="3.30.70.3490">
    <property type="match status" value="1"/>
</dbReference>
<dbReference type="SMART" id="SM00233">
    <property type="entry name" value="PH"/>
    <property type="match status" value="1"/>
</dbReference>
<evidence type="ECO:0000313" key="12">
    <source>
        <dbReference type="EMBL" id="CAB3264580.1"/>
    </source>
</evidence>
<dbReference type="SUPFAM" id="SSF144000">
    <property type="entry name" value="Oxysterol-binding protein-like"/>
    <property type="match status" value="1"/>
</dbReference>
<feature type="domain" description="PH" evidence="11">
    <location>
        <begin position="8"/>
        <end position="101"/>
    </location>
</feature>
<evidence type="ECO:0000256" key="1">
    <source>
        <dbReference type="ARBA" id="ARBA00004170"/>
    </source>
</evidence>
<evidence type="ECO:0000256" key="8">
    <source>
        <dbReference type="RuleBase" id="RU003844"/>
    </source>
</evidence>
<dbReference type="SUPFAM" id="SSF50729">
    <property type="entry name" value="PH domain-like"/>
    <property type="match status" value="1"/>
</dbReference>
<dbReference type="InterPro" id="IPR037239">
    <property type="entry name" value="OSBP_sf"/>
</dbReference>
<keyword evidence="5 9" id="KW-0445">Lipid transport</keyword>
<evidence type="ECO:0000256" key="5">
    <source>
        <dbReference type="ARBA" id="ARBA00023055"/>
    </source>
</evidence>
<name>A0A6F9DNG9_9ASCI</name>
<dbReference type="PROSITE" id="PS50003">
    <property type="entry name" value="PH_DOMAIN"/>
    <property type="match status" value="1"/>
</dbReference>
<keyword evidence="7" id="KW-0472">Membrane</keyword>
<dbReference type="InterPro" id="IPR001849">
    <property type="entry name" value="PH_domain"/>
</dbReference>
<keyword evidence="3 9" id="KW-0813">Transport</keyword>
<comment type="similarity">
    <text evidence="2 8">Belongs to the OSBP family.</text>
</comment>
<sequence>MSEKTSESDNFKGWLWKWTNYIKGYQRRWFVLSNGLLSYYRSQAEMAHTCRGTINLAGAFIVTEDSCNFMISNGGTQTFHLKASSEVERQRWITALELAKARASRMIDTDDSSDEDNDESLGRELAGVDVERNDLRITLRTLGSKLDDLATCNDLISKHGGALQRALSELETAENNLSKLNDPNTLSTRIKTVNERATLFRITSTAMINACNDFLQLAQGQGKKWHKAIVHEREQRLRLEETVETLAKQHNTLERAIHAGTGPPRSDPGVSDESGKKGELSEDEDDEFVDASDKGFTTEFVKEHRKTSSSVSTSSYDSESMKNDEGPSNNEVVPVVSSGARVWRSKIPEKPNHSINLWSIMKNCIGRDLSKIPMPINFNEPISMLQRLAEDLEYSDILDRAAKCSSSQEQMAHVVAFSVSCYATTLFRIGKPFNPLLGETFEMDRRDDLGFRLICEQVSHHPPSAAIFAESKDASDKSGWSFWTQITVSSKFRGKYLNVMPGGTLHVVFHETGHHYTWKKPMITIHNIIVGKLWVDQSGDAEIINHTTGDYCKHKYFPYSYFSRETPRKVSGIVMDKHDTAHYVINGTWDSSIDSAKIVSVNNANKSKPVYKTLPAKNLWMASALPPGSDKMYFFSNLAITLNEEVDGVAPTDSRLRPDQRMMEHGNWDLANELKQNLEDAQRARRKRREQTQPGEIYQPTWFSLKSCDLTHEMMFTYDKEYWNCRESEDWKKCPVIFELPKAATPIANST</sequence>
<feature type="compositionally biased region" description="Acidic residues" evidence="10">
    <location>
        <begin position="281"/>
        <end position="290"/>
    </location>
</feature>
<dbReference type="AlphaFoldDB" id="A0A6F9DNG9"/>
<evidence type="ECO:0000256" key="2">
    <source>
        <dbReference type="ARBA" id="ARBA00008842"/>
    </source>
</evidence>
<dbReference type="Gene3D" id="2.40.160.120">
    <property type="match status" value="1"/>
</dbReference>
<keyword evidence="4" id="KW-0597">Phosphoprotein</keyword>
<dbReference type="PANTHER" id="PTHR10972">
    <property type="entry name" value="OXYSTEROL-BINDING PROTEIN-RELATED"/>
    <property type="match status" value="1"/>
</dbReference>
<feature type="compositionally biased region" description="Low complexity" evidence="10">
    <location>
        <begin position="308"/>
        <end position="318"/>
    </location>
</feature>
<reference evidence="12" key="1">
    <citation type="submission" date="2020-04" db="EMBL/GenBank/DDBJ databases">
        <authorList>
            <person name="Neveu A P."/>
        </authorList>
    </citation>
    <scope>NUCLEOTIDE SEQUENCE</scope>
    <source>
        <tissue evidence="12">Whole embryo</tissue>
    </source>
</reference>
<evidence type="ECO:0000256" key="6">
    <source>
        <dbReference type="ARBA" id="ARBA00023121"/>
    </source>
</evidence>
<evidence type="ECO:0000256" key="10">
    <source>
        <dbReference type="SAM" id="MobiDB-lite"/>
    </source>
</evidence>
<evidence type="ECO:0000256" key="4">
    <source>
        <dbReference type="ARBA" id="ARBA00022553"/>
    </source>
</evidence>
<dbReference type="InterPro" id="IPR011993">
    <property type="entry name" value="PH-like_dom_sf"/>
</dbReference>
<dbReference type="PANTHER" id="PTHR10972:SF205">
    <property type="entry name" value="OXYSTEROL-BINDING PROTEIN 1"/>
    <property type="match status" value="1"/>
</dbReference>
<dbReference type="InterPro" id="IPR000648">
    <property type="entry name" value="Oxysterol-bd"/>
</dbReference>
<evidence type="ECO:0000256" key="9">
    <source>
        <dbReference type="RuleBase" id="RU003845"/>
    </source>
</evidence>
<dbReference type="Pfam" id="PF00169">
    <property type="entry name" value="PH"/>
    <property type="match status" value="1"/>
</dbReference>
<dbReference type="FunFam" id="2.40.160.120:FF:000003">
    <property type="entry name" value="Oxysterol-binding protein"/>
    <property type="match status" value="1"/>
</dbReference>
<dbReference type="Pfam" id="PF01237">
    <property type="entry name" value="Oxysterol_BP"/>
    <property type="match status" value="1"/>
</dbReference>
<dbReference type="GO" id="GO:0006869">
    <property type="term" value="P:lipid transport"/>
    <property type="evidence" value="ECO:0007669"/>
    <property type="project" value="UniProtKB-KW"/>
</dbReference>
<dbReference type="Gene3D" id="2.30.29.30">
    <property type="entry name" value="Pleckstrin-homology domain (PH domain)/Phosphotyrosine-binding domain (PTB)"/>
    <property type="match status" value="1"/>
</dbReference>
<feature type="region of interest" description="Disordered" evidence="10">
    <location>
        <begin position="254"/>
        <end position="332"/>
    </location>
</feature>
<dbReference type="GO" id="GO:0032934">
    <property type="term" value="F:sterol binding"/>
    <property type="evidence" value="ECO:0007669"/>
    <property type="project" value="TreeGrafter"/>
</dbReference>
<organism evidence="12">
    <name type="scientific">Phallusia mammillata</name>
    <dbReference type="NCBI Taxonomy" id="59560"/>
    <lineage>
        <taxon>Eukaryota</taxon>
        <taxon>Metazoa</taxon>
        <taxon>Chordata</taxon>
        <taxon>Tunicata</taxon>
        <taxon>Ascidiacea</taxon>
        <taxon>Phlebobranchia</taxon>
        <taxon>Ascidiidae</taxon>
        <taxon>Phallusia</taxon>
    </lineage>
</organism>
<dbReference type="GO" id="GO:0097038">
    <property type="term" value="C:perinuclear endoplasmic reticulum"/>
    <property type="evidence" value="ECO:0007669"/>
    <property type="project" value="TreeGrafter"/>
</dbReference>
<evidence type="ECO:0000259" key="11">
    <source>
        <dbReference type="PROSITE" id="PS50003"/>
    </source>
</evidence>
<dbReference type="InterPro" id="IPR018494">
    <property type="entry name" value="Oxysterol-bd_CS"/>
</dbReference>
<dbReference type="GO" id="GO:0005829">
    <property type="term" value="C:cytosol"/>
    <property type="evidence" value="ECO:0007669"/>
    <property type="project" value="TreeGrafter"/>
</dbReference>
<dbReference type="EMBL" id="LR788718">
    <property type="protein sequence ID" value="CAB3264580.1"/>
    <property type="molecule type" value="mRNA"/>
</dbReference>
<protein>
    <recommendedName>
        <fullName evidence="9">Oxysterol-binding protein</fullName>
    </recommendedName>
</protein>
<gene>
    <name evidence="12" type="primary">Osbp</name>
</gene>
<evidence type="ECO:0000256" key="3">
    <source>
        <dbReference type="ARBA" id="ARBA00022448"/>
    </source>
</evidence>
<accession>A0A6F9DNG9</accession>
<comment type="subcellular location">
    <subcellularLocation>
        <location evidence="1">Membrane</location>
        <topology evidence="1">Peripheral membrane protein</topology>
    </subcellularLocation>
</comment>
<dbReference type="PROSITE" id="PS01013">
    <property type="entry name" value="OSBP"/>
    <property type="match status" value="1"/>
</dbReference>
<proteinExistence type="evidence at transcript level"/>
<evidence type="ECO:0000256" key="7">
    <source>
        <dbReference type="ARBA" id="ARBA00023136"/>
    </source>
</evidence>